<proteinExistence type="predicted"/>
<dbReference type="EMBL" id="JAVYJV010000006">
    <property type="protein sequence ID" value="KAK4369620.1"/>
    <property type="molecule type" value="Genomic_DNA"/>
</dbReference>
<reference evidence="1" key="1">
    <citation type="submission" date="2023-12" db="EMBL/GenBank/DDBJ databases">
        <title>Genome assembly of Anisodus tanguticus.</title>
        <authorList>
            <person name="Wang Y.-J."/>
        </authorList>
    </citation>
    <scope>NUCLEOTIDE SEQUENCE</scope>
    <source>
        <strain evidence="1">KB-2021</strain>
        <tissue evidence="1">Leaf</tissue>
    </source>
</reference>
<dbReference type="Proteomes" id="UP001291623">
    <property type="component" value="Unassembled WGS sequence"/>
</dbReference>
<keyword evidence="2" id="KW-1185">Reference proteome</keyword>
<organism evidence="1 2">
    <name type="scientific">Anisodus tanguticus</name>
    <dbReference type="NCBI Taxonomy" id="243964"/>
    <lineage>
        <taxon>Eukaryota</taxon>
        <taxon>Viridiplantae</taxon>
        <taxon>Streptophyta</taxon>
        <taxon>Embryophyta</taxon>
        <taxon>Tracheophyta</taxon>
        <taxon>Spermatophyta</taxon>
        <taxon>Magnoliopsida</taxon>
        <taxon>eudicotyledons</taxon>
        <taxon>Gunneridae</taxon>
        <taxon>Pentapetalae</taxon>
        <taxon>asterids</taxon>
        <taxon>lamiids</taxon>
        <taxon>Solanales</taxon>
        <taxon>Solanaceae</taxon>
        <taxon>Solanoideae</taxon>
        <taxon>Hyoscyameae</taxon>
        <taxon>Anisodus</taxon>
    </lineage>
</organism>
<evidence type="ECO:0000313" key="1">
    <source>
        <dbReference type="EMBL" id="KAK4369620.1"/>
    </source>
</evidence>
<protein>
    <submittedName>
        <fullName evidence="1">Uncharacterized protein</fullName>
    </submittedName>
</protein>
<name>A0AAE1SH13_9SOLA</name>
<evidence type="ECO:0000313" key="2">
    <source>
        <dbReference type="Proteomes" id="UP001291623"/>
    </source>
</evidence>
<comment type="caution">
    <text evidence="1">The sequence shown here is derived from an EMBL/GenBank/DDBJ whole genome shotgun (WGS) entry which is preliminary data.</text>
</comment>
<accession>A0AAE1SH13</accession>
<gene>
    <name evidence="1" type="ORF">RND71_013412</name>
</gene>
<sequence length="76" mass="8562">MTDTTEKTEEVHNFFTPAESNAFVKVAESIGFVHQGSLGSAYSEAYRDNDRVSMYDPNLADEVMGRWVGSGWRKKI</sequence>
<dbReference type="AlphaFoldDB" id="A0AAE1SH13"/>